<proteinExistence type="predicted"/>
<keyword evidence="2" id="KW-0732">Signal</keyword>
<evidence type="ECO:0000256" key="1">
    <source>
        <dbReference type="SAM" id="MobiDB-lite"/>
    </source>
</evidence>
<sequence>MHCNLATLATLVAALIAQDRALGAPSPTDSNSPNNPQPPLNNEVSNTAPNPPFSAFPDYCPELITSGLRKKARAALDYIGLWRKKHDPKVEAVEEVADWLSVRLAAARMGYNYVDPTLKNGIPAIVIWVMPTSGLPVVDLVPHSEFRDDGSPVNDNRKGEHNKPVYIMLNRENFQQSAGKALVTIFRDCYGTTINRNPISTTSAKTESDRPAVGPNTSPPQADGGYSITTQYNSQSQHGDTTMNYFPADGRPSTFEMPSPNQPFVALRNAGVGEFSAPQDTSTAPPKVDPYHWNLAPNLQNSAPTAEKQQDLGDPTILLQPGNYPPENALTTRLAASPTGKDESTEDTSSVASRVDSGSHKKFNSQDFIEYSTIHDDEDALTTRLAASPAGKSESTEDTSSVASRVDSGSHKKFNSQDFIEYSTIHDDEDGEQAREPLNDSERKTESTRSSVVKPEPSSTTIPPPDVDETDSSSEYDQWLALSKHIQSLVNRTPANIQRYQSEISLATDWNTDTDNEDAHRQDAKGFQLSKKLKMD</sequence>
<feature type="region of interest" description="Disordered" evidence="1">
    <location>
        <begin position="387"/>
        <end position="475"/>
    </location>
</feature>
<feature type="signal peptide" evidence="2">
    <location>
        <begin position="1"/>
        <end position="23"/>
    </location>
</feature>
<feature type="chain" id="PRO_5040805673" evidence="2">
    <location>
        <begin position="24"/>
        <end position="536"/>
    </location>
</feature>
<evidence type="ECO:0000313" key="3">
    <source>
        <dbReference type="EMBL" id="KAJ1924544.1"/>
    </source>
</evidence>
<evidence type="ECO:0000313" key="4">
    <source>
        <dbReference type="Proteomes" id="UP001150569"/>
    </source>
</evidence>
<feature type="region of interest" description="Disordered" evidence="1">
    <location>
        <begin position="196"/>
        <end position="257"/>
    </location>
</feature>
<evidence type="ECO:0000256" key="2">
    <source>
        <dbReference type="SAM" id="SignalP"/>
    </source>
</evidence>
<dbReference type="Proteomes" id="UP001150569">
    <property type="component" value="Unassembled WGS sequence"/>
</dbReference>
<accession>A0A9W8DUW8</accession>
<protein>
    <submittedName>
        <fullName evidence="3">Uncharacterized protein</fullName>
    </submittedName>
</protein>
<feature type="region of interest" description="Disordered" evidence="1">
    <location>
        <begin position="511"/>
        <end position="536"/>
    </location>
</feature>
<dbReference type="EMBL" id="JANBPT010000267">
    <property type="protein sequence ID" value="KAJ1924544.1"/>
    <property type="molecule type" value="Genomic_DNA"/>
</dbReference>
<organism evidence="3 4">
    <name type="scientific">Tieghemiomyces parasiticus</name>
    <dbReference type="NCBI Taxonomy" id="78921"/>
    <lineage>
        <taxon>Eukaryota</taxon>
        <taxon>Fungi</taxon>
        <taxon>Fungi incertae sedis</taxon>
        <taxon>Zoopagomycota</taxon>
        <taxon>Kickxellomycotina</taxon>
        <taxon>Dimargaritomycetes</taxon>
        <taxon>Dimargaritales</taxon>
        <taxon>Dimargaritaceae</taxon>
        <taxon>Tieghemiomyces</taxon>
    </lineage>
</organism>
<name>A0A9W8DUW8_9FUNG</name>
<feature type="region of interest" description="Disordered" evidence="1">
    <location>
        <begin position="335"/>
        <end position="360"/>
    </location>
</feature>
<dbReference type="AlphaFoldDB" id="A0A9W8DUW8"/>
<feature type="compositionally biased region" description="Polar residues" evidence="1">
    <location>
        <begin position="227"/>
        <end position="244"/>
    </location>
</feature>
<feature type="compositionally biased region" description="Low complexity" evidence="1">
    <location>
        <begin position="25"/>
        <end position="34"/>
    </location>
</feature>
<comment type="caution">
    <text evidence="3">The sequence shown here is derived from an EMBL/GenBank/DDBJ whole genome shotgun (WGS) entry which is preliminary data.</text>
</comment>
<feature type="compositionally biased region" description="Polar residues" evidence="1">
    <location>
        <begin position="196"/>
        <end position="205"/>
    </location>
</feature>
<gene>
    <name evidence="3" type="ORF">IWQ60_005135</name>
</gene>
<keyword evidence="4" id="KW-1185">Reference proteome</keyword>
<feature type="compositionally biased region" description="Basic and acidic residues" evidence="1">
    <location>
        <begin position="432"/>
        <end position="447"/>
    </location>
</feature>
<feature type="region of interest" description="Disordered" evidence="1">
    <location>
        <begin position="23"/>
        <end position="48"/>
    </location>
</feature>
<reference evidence="3" key="1">
    <citation type="submission" date="2022-07" db="EMBL/GenBank/DDBJ databases">
        <title>Phylogenomic reconstructions and comparative analyses of Kickxellomycotina fungi.</title>
        <authorList>
            <person name="Reynolds N.K."/>
            <person name="Stajich J.E."/>
            <person name="Barry K."/>
            <person name="Grigoriev I.V."/>
            <person name="Crous P."/>
            <person name="Smith M.E."/>
        </authorList>
    </citation>
    <scope>NUCLEOTIDE SEQUENCE</scope>
    <source>
        <strain evidence="3">RSA 861</strain>
    </source>
</reference>